<evidence type="ECO:0000313" key="1">
    <source>
        <dbReference type="EMBL" id="KAJ7976268.1"/>
    </source>
</evidence>
<keyword evidence="2" id="KW-1185">Reference proteome</keyword>
<keyword evidence="1" id="KW-0548">Nucleotidyltransferase</keyword>
<comment type="caution">
    <text evidence="1">The sequence shown here is derived from an EMBL/GenBank/DDBJ whole genome shotgun (WGS) entry which is preliminary data.</text>
</comment>
<dbReference type="EMBL" id="JARAOO010000003">
    <property type="protein sequence ID" value="KAJ7976268.1"/>
    <property type="molecule type" value="Genomic_DNA"/>
</dbReference>
<keyword evidence="1" id="KW-0239">DNA-directed DNA polymerase</keyword>
<proteinExistence type="predicted"/>
<keyword evidence="1" id="KW-0808">Transferase</keyword>
<dbReference type="KEGG" id="qsa:O6P43_006074"/>
<dbReference type="GO" id="GO:0003887">
    <property type="term" value="F:DNA-directed DNA polymerase activity"/>
    <property type="evidence" value="ECO:0007669"/>
    <property type="project" value="UniProtKB-KW"/>
</dbReference>
<organism evidence="1 2">
    <name type="scientific">Quillaja saponaria</name>
    <name type="common">Soap bark tree</name>
    <dbReference type="NCBI Taxonomy" id="32244"/>
    <lineage>
        <taxon>Eukaryota</taxon>
        <taxon>Viridiplantae</taxon>
        <taxon>Streptophyta</taxon>
        <taxon>Embryophyta</taxon>
        <taxon>Tracheophyta</taxon>
        <taxon>Spermatophyta</taxon>
        <taxon>Magnoliopsida</taxon>
        <taxon>eudicotyledons</taxon>
        <taxon>Gunneridae</taxon>
        <taxon>Pentapetalae</taxon>
        <taxon>rosids</taxon>
        <taxon>fabids</taxon>
        <taxon>Fabales</taxon>
        <taxon>Quillajaceae</taxon>
        <taxon>Quillaja</taxon>
    </lineage>
</organism>
<gene>
    <name evidence="1" type="ORF">O6P43_006074</name>
</gene>
<evidence type="ECO:0000313" key="2">
    <source>
        <dbReference type="Proteomes" id="UP001163823"/>
    </source>
</evidence>
<name>A0AAD7VHU6_QUISA</name>
<dbReference type="Proteomes" id="UP001163823">
    <property type="component" value="Chromosome 3"/>
</dbReference>
<accession>A0AAD7VHU6</accession>
<reference evidence="1" key="1">
    <citation type="journal article" date="2023" name="Science">
        <title>Elucidation of the pathway for biosynthesis of saponin adjuvants from the soapbark tree.</title>
        <authorList>
            <person name="Reed J."/>
            <person name="Orme A."/>
            <person name="El-Demerdash A."/>
            <person name="Owen C."/>
            <person name="Martin L.B.B."/>
            <person name="Misra R.C."/>
            <person name="Kikuchi S."/>
            <person name="Rejzek M."/>
            <person name="Martin A.C."/>
            <person name="Harkess A."/>
            <person name="Leebens-Mack J."/>
            <person name="Louveau T."/>
            <person name="Stephenson M.J."/>
            <person name="Osbourn A."/>
        </authorList>
    </citation>
    <scope>NUCLEOTIDE SEQUENCE</scope>
    <source>
        <strain evidence="1">S10</strain>
    </source>
</reference>
<protein>
    <submittedName>
        <fullName evidence="1">DNA-directed DNA polymerase</fullName>
    </submittedName>
</protein>
<sequence length="123" mass="14116">MFLEEHPSDPLEASLISHTTREDDDFKECMKLLDASPHMLKPNPRFENLDLPPYTLSGSRSSIEEPHTFELKSLPNHVREHKRALGWTIANIKGISLSIYMHKILMEDNHKFVQLSIKGGLIL</sequence>
<dbReference type="AlphaFoldDB" id="A0AAD7VHU6"/>